<feature type="chain" id="PRO_5013935846" description="TIL domain-containing protein" evidence="4">
    <location>
        <begin position="29"/>
        <end position="186"/>
    </location>
</feature>
<dbReference type="EMBL" id="PDUG01000005">
    <property type="protein sequence ID" value="PIC25839.1"/>
    <property type="molecule type" value="Genomic_DNA"/>
</dbReference>
<dbReference type="OrthoDB" id="5912264at2759"/>
<proteinExistence type="predicted"/>
<keyword evidence="4" id="KW-0732">Signal</keyword>
<keyword evidence="7" id="KW-1185">Reference proteome</keyword>
<evidence type="ECO:0000256" key="1">
    <source>
        <dbReference type="ARBA" id="ARBA00022690"/>
    </source>
</evidence>
<organism evidence="6 7">
    <name type="scientific">Caenorhabditis nigoni</name>
    <dbReference type="NCBI Taxonomy" id="1611254"/>
    <lineage>
        <taxon>Eukaryota</taxon>
        <taxon>Metazoa</taxon>
        <taxon>Ecdysozoa</taxon>
        <taxon>Nematoda</taxon>
        <taxon>Chromadorea</taxon>
        <taxon>Rhabditida</taxon>
        <taxon>Rhabditina</taxon>
        <taxon>Rhabditomorpha</taxon>
        <taxon>Rhabditoidea</taxon>
        <taxon>Rhabditidae</taxon>
        <taxon>Peloderinae</taxon>
        <taxon>Caenorhabditis</taxon>
    </lineage>
</organism>
<feature type="signal peptide" evidence="4">
    <location>
        <begin position="1"/>
        <end position="28"/>
    </location>
</feature>
<accession>A0A2G5TF16</accession>
<comment type="caution">
    <text evidence="6">The sequence shown here is derived from an EMBL/GenBank/DDBJ whole genome shotgun (WGS) entry which is preliminary data.</text>
</comment>
<dbReference type="CDD" id="cd19941">
    <property type="entry name" value="TIL"/>
    <property type="match status" value="2"/>
</dbReference>
<reference evidence="7" key="1">
    <citation type="submission" date="2017-10" db="EMBL/GenBank/DDBJ databases">
        <title>Rapid genome shrinkage in a self-fertile nematode reveals novel sperm competition proteins.</title>
        <authorList>
            <person name="Yin D."/>
            <person name="Schwarz E.M."/>
            <person name="Thomas C.G."/>
            <person name="Felde R.L."/>
            <person name="Korf I.F."/>
            <person name="Cutter A.D."/>
            <person name="Schartner C.M."/>
            <person name="Ralston E.J."/>
            <person name="Meyer B.J."/>
            <person name="Haag E.S."/>
        </authorList>
    </citation>
    <scope>NUCLEOTIDE SEQUENCE [LARGE SCALE GENOMIC DNA]</scope>
    <source>
        <strain evidence="7">JU1422</strain>
    </source>
</reference>
<dbReference type="InterPro" id="IPR036084">
    <property type="entry name" value="Ser_inhib-like_sf"/>
</dbReference>
<sequence length="186" mass="19984">MCRGVISFFQKVLIALIALVGCSVYAQQAQILPAGNQGNQGNMGNQGGQGNMGNQGGIIGNRCFGRNEEMKQCGTACEPTCANRNPVCTKQCINNVCQCRQGYVRHSLTRQCVLPSQCNRNNNTGTSQSPQRCGANESFRTCGSACEPTCQNPNPQACTMQCISNVCQCNQGFVRGPSGCIRRQQC</sequence>
<dbReference type="InterPro" id="IPR002919">
    <property type="entry name" value="TIL_dom"/>
</dbReference>
<name>A0A2G5TF16_9PELO</name>
<keyword evidence="2" id="KW-0722">Serine protease inhibitor</keyword>
<dbReference type="PANTHER" id="PTHR23259">
    <property type="entry name" value="RIDDLE"/>
    <property type="match status" value="1"/>
</dbReference>
<dbReference type="SUPFAM" id="SSF57567">
    <property type="entry name" value="Serine protease inhibitors"/>
    <property type="match status" value="2"/>
</dbReference>
<dbReference type="Pfam" id="PF01826">
    <property type="entry name" value="TIL"/>
    <property type="match status" value="2"/>
</dbReference>
<feature type="domain" description="TIL" evidence="5">
    <location>
        <begin position="133"/>
        <end position="186"/>
    </location>
</feature>
<dbReference type="GO" id="GO:0004867">
    <property type="term" value="F:serine-type endopeptidase inhibitor activity"/>
    <property type="evidence" value="ECO:0007669"/>
    <property type="project" value="UniProtKB-KW"/>
</dbReference>
<dbReference type="InterPro" id="IPR051368">
    <property type="entry name" value="SerProtInhib-TIL_Domain"/>
</dbReference>
<dbReference type="PROSITE" id="PS51257">
    <property type="entry name" value="PROKAR_LIPOPROTEIN"/>
    <property type="match status" value="1"/>
</dbReference>
<protein>
    <recommendedName>
        <fullName evidence="5">TIL domain-containing protein</fullName>
    </recommendedName>
</protein>
<dbReference type="AlphaFoldDB" id="A0A2G5TF16"/>
<feature type="domain" description="TIL" evidence="5">
    <location>
        <begin position="65"/>
        <end position="118"/>
    </location>
</feature>
<evidence type="ECO:0000256" key="4">
    <source>
        <dbReference type="SAM" id="SignalP"/>
    </source>
</evidence>
<dbReference type="Gene3D" id="2.10.25.10">
    <property type="entry name" value="Laminin"/>
    <property type="match status" value="2"/>
</dbReference>
<evidence type="ECO:0000313" key="6">
    <source>
        <dbReference type="EMBL" id="PIC25839.1"/>
    </source>
</evidence>
<dbReference type="PANTHER" id="PTHR23259:SF70">
    <property type="entry name" value="ACCESSORY GLAND PROTEIN ACP62F-RELATED"/>
    <property type="match status" value="1"/>
</dbReference>
<keyword evidence="1" id="KW-0646">Protease inhibitor</keyword>
<gene>
    <name evidence="6" type="primary">Cni-B0238.12</name>
    <name evidence="6" type="synonym">Cnig_chr_V.g18616</name>
    <name evidence="6" type="ORF">B9Z55_018616</name>
</gene>
<evidence type="ECO:0000256" key="2">
    <source>
        <dbReference type="ARBA" id="ARBA00022900"/>
    </source>
</evidence>
<dbReference type="STRING" id="1611254.A0A2G5TF16"/>
<dbReference type="Proteomes" id="UP000230233">
    <property type="component" value="Chromosome V"/>
</dbReference>
<keyword evidence="3" id="KW-1015">Disulfide bond</keyword>
<evidence type="ECO:0000259" key="5">
    <source>
        <dbReference type="Pfam" id="PF01826"/>
    </source>
</evidence>
<evidence type="ECO:0000256" key="3">
    <source>
        <dbReference type="ARBA" id="ARBA00023157"/>
    </source>
</evidence>
<evidence type="ECO:0000313" key="7">
    <source>
        <dbReference type="Proteomes" id="UP000230233"/>
    </source>
</evidence>